<evidence type="ECO:0000313" key="3">
    <source>
        <dbReference type="Proteomes" id="UP000683000"/>
    </source>
</evidence>
<protein>
    <recommendedName>
        <fullName evidence="1">Amidohydrolase-related domain-containing protein</fullName>
    </recommendedName>
</protein>
<dbReference type="InterPro" id="IPR057744">
    <property type="entry name" value="OTAase-like"/>
</dbReference>
<dbReference type="CDD" id="cd01299">
    <property type="entry name" value="Met_dep_hydrolase_A"/>
    <property type="match status" value="1"/>
</dbReference>
<dbReference type="Pfam" id="PF01979">
    <property type="entry name" value="Amidohydro_1"/>
    <property type="match status" value="1"/>
</dbReference>
<dbReference type="Gene3D" id="2.30.40.10">
    <property type="entry name" value="Urease, subunit C, domain 1"/>
    <property type="match status" value="1"/>
</dbReference>
<feature type="domain" description="Amidohydrolase-related" evidence="1">
    <location>
        <begin position="142"/>
        <end position="475"/>
    </location>
</feature>
<reference evidence="2" key="1">
    <citation type="submission" date="2021-03" db="EMBL/GenBank/DDBJ databases">
        <title>Evolutionary innovations through gain and loss of genes in the ectomycorrhizal Boletales.</title>
        <authorList>
            <person name="Wu G."/>
            <person name="Miyauchi S."/>
            <person name="Morin E."/>
            <person name="Yang Z.-L."/>
            <person name="Xu J."/>
            <person name="Martin F.M."/>
        </authorList>
    </citation>
    <scope>NUCLEOTIDE SEQUENCE</scope>
    <source>
        <strain evidence="2">BR01</strain>
    </source>
</reference>
<dbReference type="InterPro" id="IPR051781">
    <property type="entry name" value="Metallo-dep_Hydrolase"/>
</dbReference>
<dbReference type="Proteomes" id="UP000683000">
    <property type="component" value="Unassembled WGS sequence"/>
</dbReference>
<accession>A0A8I2YI45</accession>
<dbReference type="GO" id="GO:0016810">
    <property type="term" value="F:hydrolase activity, acting on carbon-nitrogen (but not peptide) bonds"/>
    <property type="evidence" value="ECO:0007669"/>
    <property type="project" value="InterPro"/>
</dbReference>
<name>A0A8I2YI45_9AGAM</name>
<evidence type="ECO:0000259" key="1">
    <source>
        <dbReference type="Pfam" id="PF01979"/>
    </source>
</evidence>
<dbReference type="SUPFAM" id="SSF51338">
    <property type="entry name" value="Composite domain of metallo-dependent hydrolases"/>
    <property type="match status" value="1"/>
</dbReference>
<dbReference type="PANTHER" id="PTHR43135:SF3">
    <property type="entry name" value="ALPHA-D-RIBOSE 1-METHYLPHOSPHONATE 5-TRIPHOSPHATE DIPHOSPHATASE"/>
    <property type="match status" value="1"/>
</dbReference>
<sequence>MAAPDIQHAIPANYNWDPAAIPAASTWIPPRWMTAPNTPPKTPKHTNVNGLGEPWDPIRPSFHGVDLTKADPLLKVPNVEIRSGSDDTVVAFVDVNILDSTGAAPYQGDVLVKGKRIVSVGSKLTPETLQGALVVNGRGRTLMSGLCDAHAHTTWINSPTLDDITAMPIEEHTILSARSARQFLDGGYTMCVGAAAAKPRMDLVIRNAIQAGDIPGPRYLANGQEMAPSSGALCEGITSYVETPEDITNVINTFADTGIDCIKLSMSGDEILEDLRAEVTTFSDELVAAGVEAAHARGIRVCSHARSDKAIRQCIQYGVDILYHGSFISDESMDALEAQKDRIFVAPTLNILYSSLLAAEKSQFRFTTSAVPKYRRELDICIAASKEMKRRGIKVLPGGDYGFAWTPHGSYQDLELFVNLLGYTPMEAILSATALGGELMLHPHELGKVQPGYYADLLLVDGNPLEDISVLTPTNGKLDVIMIVGGHFTACMARQY</sequence>
<dbReference type="OrthoDB" id="194468at2759"/>
<dbReference type="EMBL" id="JAGFBS010000027">
    <property type="protein sequence ID" value="KAG6372559.1"/>
    <property type="molecule type" value="Genomic_DNA"/>
</dbReference>
<proteinExistence type="predicted"/>
<dbReference type="InterPro" id="IPR011059">
    <property type="entry name" value="Metal-dep_hydrolase_composite"/>
</dbReference>
<evidence type="ECO:0000313" key="2">
    <source>
        <dbReference type="EMBL" id="KAG6372559.1"/>
    </source>
</evidence>
<dbReference type="PANTHER" id="PTHR43135">
    <property type="entry name" value="ALPHA-D-RIBOSE 1-METHYLPHOSPHONATE 5-TRIPHOSPHATE DIPHOSPHATASE"/>
    <property type="match status" value="1"/>
</dbReference>
<organism evidence="2 3">
    <name type="scientific">Boletus reticuloceps</name>
    <dbReference type="NCBI Taxonomy" id="495285"/>
    <lineage>
        <taxon>Eukaryota</taxon>
        <taxon>Fungi</taxon>
        <taxon>Dikarya</taxon>
        <taxon>Basidiomycota</taxon>
        <taxon>Agaricomycotina</taxon>
        <taxon>Agaricomycetes</taxon>
        <taxon>Agaricomycetidae</taxon>
        <taxon>Boletales</taxon>
        <taxon>Boletineae</taxon>
        <taxon>Boletaceae</taxon>
        <taxon>Boletoideae</taxon>
        <taxon>Boletus</taxon>
    </lineage>
</organism>
<gene>
    <name evidence="2" type="ORF">JVT61DRAFT_7669</name>
</gene>
<dbReference type="InterPro" id="IPR006680">
    <property type="entry name" value="Amidohydro-rel"/>
</dbReference>
<dbReference type="SUPFAM" id="SSF51556">
    <property type="entry name" value="Metallo-dependent hydrolases"/>
    <property type="match status" value="1"/>
</dbReference>
<keyword evidence="3" id="KW-1185">Reference proteome</keyword>
<dbReference type="AlphaFoldDB" id="A0A8I2YI45"/>
<comment type="caution">
    <text evidence="2">The sequence shown here is derived from an EMBL/GenBank/DDBJ whole genome shotgun (WGS) entry which is preliminary data.</text>
</comment>
<dbReference type="Gene3D" id="3.20.20.140">
    <property type="entry name" value="Metal-dependent hydrolases"/>
    <property type="match status" value="1"/>
</dbReference>
<dbReference type="InterPro" id="IPR032466">
    <property type="entry name" value="Metal_Hydrolase"/>
</dbReference>